<evidence type="ECO:0000313" key="2">
    <source>
        <dbReference type="Proteomes" id="UP000292859"/>
    </source>
</evidence>
<reference evidence="1 2" key="1">
    <citation type="submission" date="2019-02" db="EMBL/GenBank/DDBJ databases">
        <authorList>
            <person name="Zhang G."/>
        </authorList>
    </citation>
    <scope>NUCLEOTIDE SEQUENCE [LARGE SCALE GENOMIC DNA]</scope>
    <source>
        <strain evidence="1 2">CMB17</strain>
    </source>
</reference>
<sequence>MPSAASWSISTKADRTSLSAITPSQSKIISPMVNVPPPCQGNLAANSRACARHGIARHPWRQSPRGLMRAILITPPLPSHLRAFEALAQELARRGHEAVFLTEPGVLLQGGVAQATLPGPPTRPQPHRLLAEIVTGARRTDRLCRDGLAILRGLSPDLILGDQMEPAGGLLARVLGVPLVSVACAVPMDPEPGIPLPFLGWPHDPTAGGLRRNRGGERVADVLMTPQSRAIRRWSRTWGLGDLRRLQDCLSPRLTVSQMAPGFDYPRPANGAHVAQLGPFRRGQAPGDFPADIRPDPDRPFVYASLGTLQGHRAGLLSRIARACRQAGAQVLVSHAGCLPDDKARAIPADWVRGFVPQGAVLARADLCVTHAGLNTALECLAAGVPMLALPLTHDQPGVAARIVRCGAGLRLPPWQRSTARMAAAVTALLSDPAHRAAARHFADAADTWRGAAGAIDRIEALLKAPAPATA</sequence>
<gene>
    <name evidence="1" type="ORF">EYF88_08185</name>
</gene>
<dbReference type="Gene3D" id="3.40.50.2000">
    <property type="entry name" value="Glycogen Phosphorylase B"/>
    <property type="match status" value="2"/>
</dbReference>
<dbReference type="Pfam" id="PF00201">
    <property type="entry name" value="UDPGT"/>
    <property type="match status" value="1"/>
</dbReference>
<dbReference type="Proteomes" id="UP000292859">
    <property type="component" value="Unassembled WGS sequence"/>
</dbReference>
<dbReference type="CDD" id="cd03784">
    <property type="entry name" value="GT1_Gtf-like"/>
    <property type="match status" value="1"/>
</dbReference>
<dbReference type="InterPro" id="IPR050426">
    <property type="entry name" value="Glycosyltransferase_28"/>
</dbReference>
<evidence type="ECO:0000313" key="1">
    <source>
        <dbReference type="EMBL" id="TBN50881.1"/>
    </source>
</evidence>
<dbReference type="SUPFAM" id="SSF53756">
    <property type="entry name" value="UDP-Glycosyltransferase/glycogen phosphorylase"/>
    <property type="match status" value="1"/>
</dbReference>
<dbReference type="InterPro" id="IPR002213">
    <property type="entry name" value="UDP_glucos_trans"/>
</dbReference>
<protein>
    <submittedName>
        <fullName evidence="1">Glycosyltransferase</fullName>
    </submittedName>
</protein>
<name>A0ABY1YMF7_9RHOB</name>
<dbReference type="PANTHER" id="PTHR48050:SF13">
    <property type="entry name" value="STEROL 3-BETA-GLUCOSYLTRANSFERASE UGT80A2"/>
    <property type="match status" value="1"/>
</dbReference>
<comment type="caution">
    <text evidence="1">The sequence shown here is derived from an EMBL/GenBank/DDBJ whole genome shotgun (WGS) entry which is preliminary data.</text>
</comment>
<proteinExistence type="predicted"/>
<dbReference type="PANTHER" id="PTHR48050">
    <property type="entry name" value="STEROL 3-BETA-GLUCOSYLTRANSFERASE"/>
    <property type="match status" value="1"/>
</dbReference>
<organism evidence="1 2">
    <name type="scientific">Paracoccus sediminis</name>
    <dbReference type="NCBI Taxonomy" id="1214787"/>
    <lineage>
        <taxon>Bacteria</taxon>
        <taxon>Pseudomonadati</taxon>
        <taxon>Pseudomonadota</taxon>
        <taxon>Alphaproteobacteria</taxon>
        <taxon>Rhodobacterales</taxon>
        <taxon>Paracoccaceae</taxon>
        <taxon>Paracoccus</taxon>
    </lineage>
</organism>
<keyword evidence="2" id="KW-1185">Reference proteome</keyword>
<accession>A0ABY1YMF7</accession>
<dbReference type="EMBL" id="SIRL01000004">
    <property type="protein sequence ID" value="TBN50881.1"/>
    <property type="molecule type" value="Genomic_DNA"/>
</dbReference>